<dbReference type="EMBL" id="VBOS01000511">
    <property type="protein sequence ID" value="TMQ47788.1"/>
    <property type="molecule type" value="Genomic_DNA"/>
</dbReference>
<dbReference type="PANTHER" id="PTHR42881:SF2">
    <property type="entry name" value="PROLYL ENDOPEPTIDASE"/>
    <property type="match status" value="1"/>
</dbReference>
<feature type="signal peptide" evidence="1">
    <location>
        <begin position="1"/>
        <end position="23"/>
    </location>
</feature>
<evidence type="ECO:0000259" key="2">
    <source>
        <dbReference type="Pfam" id="PF02897"/>
    </source>
</evidence>
<dbReference type="Gene3D" id="3.40.50.1820">
    <property type="entry name" value="alpha/beta hydrolase"/>
    <property type="match status" value="1"/>
</dbReference>
<reference evidence="3 4" key="1">
    <citation type="journal article" date="2019" name="Nat. Microbiol.">
        <title>Mediterranean grassland soil C-N compound turnover is dependent on rainfall and depth, and is mediated by genomically divergent microorganisms.</title>
        <authorList>
            <person name="Diamond S."/>
            <person name="Andeer P.F."/>
            <person name="Li Z."/>
            <person name="Crits-Christoph A."/>
            <person name="Burstein D."/>
            <person name="Anantharaman K."/>
            <person name="Lane K.R."/>
            <person name="Thomas B.C."/>
            <person name="Pan C."/>
            <person name="Northen T.R."/>
            <person name="Banfield J.F."/>
        </authorList>
    </citation>
    <scope>NUCLEOTIDE SEQUENCE [LARGE SCALE GENOMIC DNA]</scope>
    <source>
        <strain evidence="3">WS_2</strain>
    </source>
</reference>
<evidence type="ECO:0000313" key="4">
    <source>
        <dbReference type="Proteomes" id="UP000317716"/>
    </source>
</evidence>
<dbReference type="InterPro" id="IPR029058">
    <property type="entry name" value="AB_hydrolase_fold"/>
</dbReference>
<feature type="chain" id="PRO_5021881999" evidence="1">
    <location>
        <begin position="24"/>
        <end position="179"/>
    </location>
</feature>
<dbReference type="Pfam" id="PF02897">
    <property type="entry name" value="Peptidase_S9_N"/>
    <property type="match status" value="1"/>
</dbReference>
<dbReference type="InterPro" id="IPR023302">
    <property type="entry name" value="Pept_S9A_N"/>
</dbReference>
<feature type="domain" description="Peptidase S9A N-terminal" evidence="2">
    <location>
        <begin position="32"/>
        <end position="178"/>
    </location>
</feature>
<proteinExistence type="predicted"/>
<sequence>MIRRRFARLAFALAALLASPRLAPCADAIAPPPATRADSVREMLHGVEIVDPYRWLEDKSSPATRAWIGAQNAYTDGQLGARPGRDATRKRLEQLLKVDQVTVPFERGGRYIYTKRRADQDLPVIVMRRGADGPEEVLVDPHPLSPDHTVSVQILNVSDDGKLLAYGTRTGGEDEVTVT</sequence>
<dbReference type="AlphaFoldDB" id="A0A538S8T4"/>
<dbReference type="GO" id="GO:0004252">
    <property type="term" value="F:serine-type endopeptidase activity"/>
    <property type="evidence" value="ECO:0007669"/>
    <property type="project" value="InterPro"/>
</dbReference>
<keyword evidence="1" id="KW-0732">Signal</keyword>
<comment type="caution">
    <text evidence="3">The sequence shown here is derived from an EMBL/GenBank/DDBJ whole genome shotgun (WGS) entry which is preliminary data.</text>
</comment>
<organism evidence="3 4">
    <name type="scientific">Eiseniibacteriota bacterium</name>
    <dbReference type="NCBI Taxonomy" id="2212470"/>
    <lineage>
        <taxon>Bacteria</taxon>
        <taxon>Candidatus Eiseniibacteriota</taxon>
    </lineage>
</organism>
<gene>
    <name evidence="3" type="ORF">E6K72_13645</name>
</gene>
<evidence type="ECO:0000256" key="1">
    <source>
        <dbReference type="SAM" id="SignalP"/>
    </source>
</evidence>
<dbReference type="GO" id="GO:0070012">
    <property type="term" value="F:oligopeptidase activity"/>
    <property type="evidence" value="ECO:0007669"/>
    <property type="project" value="TreeGrafter"/>
</dbReference>
<dbReference type="SUPFAM" id="SSF50993">
    <property type="entry name" value="Peptidase/esterase 'gauge' domain"/>
    <property type="match status" value="1"/>
</dbReference>
<accession>A0A538S8T4</accession>
<dbReference type="InterPro" id="IPR051167">
    <property type="entry name" value="Prolyl_oligopep/macrocyclase"/>
</dbReference>
<name>A0A538S8T4_UNCEI</name>
<protein>
    <submittedName>
        <fullName evidence="3">S9 family peptidase</fullName>
    </submittedName>
</protein>
<evidence type="ECO:0000313" key="3">
    <source>
        <dbReference type="EMBL" id="TMQ47788.1"/>
    </source>
</evidence>
<dbReference type="Proteomes" id="UP000317716">
    <property type="component" value="Unassembled WGS sequence"/>
</dbReference>
<dbReference type="PANTHER" id="PTHR42881">
    <property type="entry name" value="PROLYL ENDOPEPTIDASE"/>
    <property type="match status" value="1"/>
</dbReference>
<dbReference type="GO" id="GO:0005829">
    <property type="term" value="C:cytosol"/>
    <property type="evidence" value="ECO:0007669"/>
    <property type="project" value="TreeGrafter"/>
</dbReference>
<feature type="non-terminal residue" evidence="3">
    <location>
        <position position="179"/>
    </location>
</feature>